<gene>
    <name evidence="1" type="ORF">B0A54_08244</name>
</gene>
<reference evidence="1 2" key="1">
    <citation type="submission" date="2017-03" db="EMBL/GenBank/DDBJ databases">
        <title>Genomes of endolithic fungi from Antarctica.</title>
        <authorList>
            <person name="Coleine C."/>
            <person name="Masonjones S."/>
            <person name="Stajich J.E."/>
        </authorList>
    </citation>
    <scope>NUCLEOTIDE SEQUENCE [LARGE SCALE GENOMIC DNA]</scope>
    <source>
        <strain evidence="1 2">CCFEE 5311</strain>
    </source>
</reference>
<proteinExistence type="predicted"/>
<evidence type="ECO:0008006" key="3">
    <source>
        <dbReference type="Google" id="ProtNLM"/>
    </source>
</evidence>
<protein>
    <recommendedName>
        <fullName evidence="3">Tubulin-specific chaperone A</fullName>
    </recommendedName>
</protein>
<dbReference type="Proteomes" id="UP000310066">
    <property type="component" value="Unassembled WGS sequence"/>
</dbReference>
<evidence type="ECO:0000313" key="2">
    <source>
        <dbReference type="Proteomes" id="UP000310066"/>
    </source>
</evidence>
<name>A0A4U0UZW0_9PEZI</name>
<evidence type="ECO:0000313" key="1">
    <source>
        <dbReference type="EMBL" id="TKA41818.1"/>
    </source>
</evidence>
<sequence length="172" mass="19016">MAPEKQNKLPALLLRAKTRFAAKKQASAIGQQATNLILLAHDLNDQILKAILEAQNLTALAKQTPRPSTPPPRDPLFQRTKDAPLSDYEKQVKPYNAIVAWYQHVQTNQRVLQEKVASYREDARGLEGRHVPARKMGKVEHDVEAVGNAAGNLEEGIVKLGVEVGEARRAAM</sequence>
<dbReference type="AlphaFoldDB" id="A0A4U0UZW0"/>
<dbReference type="EMBL" id="NAJP01000026">
    <property type="protein sequence ID" value="TKA41818.1"/>
    <property type="molecule type" value="Genomic_DNA"/>
</dbReference>
<dbReference type="OrthoDB" id="10289381at2759"/>
<comment type="caution">
    <text evidence="1">The sequence shown here is derived from an EMBL/GenBank/DDBJ whole genome shotgun (WGS) entry which is preliminary data.</text>
</comment>
<accession>A0A4U0UZW0</accession>
<organism evidence="1 2">
    <name type="scientific">Friedmanniomyces endolithicus</name>
    <dbReference type="NCBI Taxonomy" id="329885"/>
    <lineage>
        <taxon>Eukaryota</taxon>
        <taxon>Fungi</taxon>
        <taxon>Dikarya</taxon>
        <taxon>Ascomycota</taxon>
        <taxon>Pezizomycotina</taxon>
        <taxon>Dothideomycetes</taxon>
        <taxon>Dothideomycetidae</taxon>
        <taxon>Mycosphaerellales</taxon>
        <taxon>Teratosphaeriaceae</taxon>
        <taxon>Friedmanniomyces</taxon>
    </lineage>
</organism>